<evidence type="ECO:0000256" key="5">
    <source>
        <dbReference type="ARBA" id="ARBA00022496"/>
    </source>
</evidence>
<dbReference type="EMBL" id="AP023189">
    <property type="protein sequence ID" value="BCG22941.1"/>
    <property type="molecule type" value="Genomic_DNA"/>
</dbReference>
<evidence type="ECO:0000313" key="21">
    <source>
        <dbReference type="Proteomes" id="UP000509383"/>
    </source>
</evidence>
<evidence type="ECO:0000256" key="10">
    <source>
        <dbReference type="ARBA" id="ARBA00023077"/>
    </source>
</evidence>
<dbReference type="InterPro" id="IPR012910">
    <property type="entry name" value="Plug_dom"/>
</dbReference>
<feature type="domain" description="Secretin/TonB short N-terminal" evidence="18">
    <location>
        <begin position="57"/>
        <end position="108"/>
    </location>
</feature>
<dbReference type="GO" id="GO:0015891">
    <property type="term" value="P:siderophore transport"/>
    <property type="evidence" value="ECO:0007669"/>
    <property type="project" value="InterPro"/>
</dbReference>
<evidence type="ECO:0000256" key="17">
    <source>
        <dbReference type="SAM" id="SignalP"/>
    </source>
</evidence>
<gene>
    <name evidence="19" type="ORF">TUM18999_11320</name>
    <name evidence="20" type="ORF">TUM20286_31240</name>
</gene>
<dbReference type="InterPro" id="IPR010917">
    <property type="entry name" value="TonB_rcpt_CS"/>
</dbReference>
<keyword evidence="9" id="KW-0406">Ion transport</keyword>
<evidence type="ECO:0000256" key="9">
    <source>
        <dbReference type="ARBA" id="ARBA00023065"/>
    </source>
</evidence>
<dbReference type="Proteomes" id="UP000509383">
    <property type="component" value="Chromosome"/>
</dbReference>
<evidence type="ECO:0000256" key="6">
    <source>
        <dbReference type="ARBA" id="ARBA00022692"/>
    </source>
</evidence>
<evidence type="ECO:0000313" key="19">
    <source>
        <dbReference type="EMBL" id="BCG22941.1"/>
    </source>
</evidence>
<dbReference type="RefSeq" id="WP_173173440.1">
    <property type="nucleotide sequence ID" value="NZ_AP023189.1"/>
</dbReference>
<keyword evidence="7 17" id="KW-0732">Signal</keyword>
<dbReference type="Pfam" id="PF07715">
    <property type="entry name" value="Plug"/>
    <property type="match status" value="1"/>
</dbReference>
<dbReference type="InterPro" id="IPR010105">
    <property type="entry name" value="TonB_sidphr_rcpt"/>
</dbReference>
<protein>
    <submittedName>
        <fullName evidence="19">TonB-dependent receptor</fullName>
    </submittedName>
</protein>
<keyword evidence="13 14" id="KW-0998">Cell outer membrane</keyword>
<dbReference type="Gene3D" id="2.40.170.20">
    <property type="entry name" value="TonB-dependent receptor, beta-barrel domain"/>
    <property type="match status" value="1"/>
</dbReference>
<dbReference type="CDD" id="cd01347">
    <property type="entry name" value="ligand_gated_channel"/>
    <property type="match status" value="1"/>
</dbReference>
<feature type="chain" id="PRO_5027104216" evidence="17">
    <location>
        <begin position="30"/>
        <end position="795"/>
    </location>
</feature>
<dbReference type="InterPro" id="IPR011662">
    <property type="entry name" value="Secretin/TonB_short_N"/>
</dbReference>
<dbReference type="Proteomes" id="UP001054892">
    <property type="component" value="Unassembled WGS sequence"/>
</dbReference>
<dbReference type="GO" id="GO:0009279">
    <property type="term" value="C:cell outer membrane"/>
    <property type="evidence" value="ECO:0007669"/>
    <property type="project" value="UniProtKB-SubCell"/>
</dbReference>
<evidence type="ECO:0000256" key="4">
    <source>
        <dbReference type="ARBA" id="ARBA00022452"/>
    </source>
</evidence>
<evidence type="ECO:0000256" key="1">
    <source>
        <dbReference type="ARBA" id="ARBA00004571"/>
    </source>
</evidence>
<dbReference type="PANTHER" id="PTHR32552:SF82">
    <property type="entry name" value="FCUA PROTEIN"/>
    <property type="match status" value="1"/>
</dbReference>
<evidence type="ECO:0000256" key="15">
    <source>
        <dbReference type="PROSITE-ProRule" id="PRU10144"/>
    </source>
</evidence>
<dbReference type="InterPro" id="IPR037066">
    <property type="entry name" value="Plug_dom_sf"/>
</dbReference>
<keyword evidence="4 14" id="KW-1134">Transmembrane beta strand</keyword>
<comment type="similarity">
    <text evidence="2 14 16">Belongs to the TonB-dependent receptor family.</text>
</comment>
<dbReference type="PANTHER" id="PTHR32552">
    <property type="entry name" value="FERRICHROME IRON RECEPTOR-RELATED"/>
    <property type="match status" value="1"/>
</dbReference>
<dbReference type="Gene3D" id="3.55.50.30">
    <property type="match status" value="1"/>
</dbReference>
<feature type="signal peptide" evidence="17">
    <location>
        <begin position="1"/>
        <end position="29"/>
    </location>
</feature>
<dbReference type="PROSITE" id="PS52016">
    <property type="entry name" value="TONB_DEPENDENT_REC_3"/>
    <property type="match status" value="1"/>
</dbReference>
<dbReference type="SMART" id="SM00965">
    <property type="entry name" value="STN"/>
    <property type="match status" value="1"/>
</dbReference>
<organism evidence="19 21">
    <name type="scientific">Pseudomonas tohonis</name>
    <dbReference type="NCBI Taxonomy" id="2725477"/>
    <lineage>
        <taxon>Bacteria</taxon>
        <taxon>Pseudomonadati</taxon>
        <taxon>Pseudomonadota</taxon>
        <taxon>Gammaproteobacteria</taxon>
        <taxon>Pseudomonadales</taxon>
        <taxon>Pseudomonadaceae</taxon>
        <taxon>Pseudomonas</taxon>
    </lineage>
</organism>
<dbReference type="InterPro" id="IPR036942">
    <property type="entry name" value="Beta-barrel_TonB_sf"/>
</dbReference>
<evidence type="ECO:0000256" key="11">
    <source>
        <dbReference type="ARBA" id="ARBA00023136"/>
    </source>
</evidence>
<reference evidence="19 21" key="1">
    <citation type="submission" date="2020-05" db="EMBL/GenBank/DDBJ databases">
        <title>Characterization of novel class B3 metallo-beta-lactamase from novel Pseudomonas species.</title>
        <authorList>
            <person name="Yamada K."/>
            <person name="Aoki K."/>
            <person name="Ishii Y."/>
        </authorList>
    </citation>
    <scope>NUCLEOTIDE SEQUENCE [LARGE SCALE GENOMIC DNA]</scope>
    <source>
        <strain evidence="19 21">TUM18999</strain>
        <strain evidence="20 22">TUM20286</strain>
    </source>
</reference>
<keyword evidence="5" id="KW-0410">Iron transport</keyword>
<keyword evidence="12 19" id="KW-0675">Receptor</keyword>
<evidence type="ECO:0000256" key="14">
    <source>
        <dbReference type="PROSITE-ProRule" id="PRU01360"/>
    </source>
</evidence>
<accession>A0A6J4E303</accession>
<keyword evidence="8" id="KW-0408">Iron</keyword>
<evidence type="ECO:0000313" key="20">
    <source>
        <dbReference type="EMBL" id="GJN53372.1"/>
    </source>
</evidence>
<dbReference type="GO" id="GO:0015344">
    <property type="term" value="F:siderophore uptake transmembrane transporter activity"/>
    <property type="evidence" value="ECO:0007669"/>
    <property type="project" value="TreeGrafter"/>
</dbReference>
<dbReference type="InterPro" id="IPR039426">
    <property type="entry name" value="TonB-dep_rcpt-like"/>
</dbReference>
<dbReference type="Pfam" id="PF07660">
    <property type="entry name" value="STN"/>
    <property type="match status" value="1"/>
</dbReference>
<proteinExistence type="inferred from homology"/>
<dbReference type="GO" id="GO:0038023">
    <property type="term" value="F:signaling receptor activity"/>
    <property type="evidence" value="ECO:0007669"/>
    <property type="project" value="InterPro"/>
</dbReference>
<dbReference type="PROSITE" id="PS01156">
    <property type="entry name" value="TONB_DEPENDENT_REC_2"/>
    <property type="match status" value="1"/>
</dbReference>
<name>A0A6J4E303_9PSED</name>
<dbReference type="NCBIfam" id="TIGR01783">
    <property type="entry name" value="TonB-siderophor"/>
    <property type="match status" value="1"/>
</dbReference>
<keyword evidence="6 14" id="KW-0812">Transmembrane</keyword>
<evidence type="ECO:0000256" key="13">
    <source>
        <dbReference type="ARBA" id="ARBA00023237"/>
    </source>
</evidence>
<dbReference type="InterPro" id="IPR000531">
    <property type="entry name" value="Beta-barrel_TonB"/>
</dbReference>
<dbReference type="Gene3D" id="2.170.130.10">
    <property type="entry name" value="TonB-dependent receptor, plug domain"/>
    <property type="match status" value="1"/>
</dbReference>
<keyword evidence="11 14" id="KW-0472">Membrane</keyword>
<evidence type="ECO:0000256" key="8">
    <source>
        <dbReference type="ARBA" id="ARBA00023004"/>
    </source>
</evidence>
<evidence type="ECO:0000256" key="7">
    <source>
        <dbReference type="ARBA" id="ARBA00022729"/>
    </source>
</evidence>
<keyword evidence="10 16" id="KW-0798">TonB box</keyword>
<keyword evidence="22" id="KW-1185">Reference proteome</keyword>
<evidence type="ECO:0000259" key="18">
    <source>
        <dbReference type="SMART" id="SM00965"/>
    </source>
</evidence>
<evidence type="ECO:0000256" key="2">
    <source>
        <dbReference type="ARBA" id="ARBA00009810"/>
    </source>
</evidence>
<evidence type="ECO:0000256" key="3">
    <source>
        <dbReference type="ARBA" id="ARBA00022448"/>
    </source>
</evidence>
<evidence type="ECO:0000256" key="12">
    <source>
        <dbReference type="ARBA" id="ARBA00023170"/>
    </source>
</evidence>
<keyword evidence="3 14" id="KW-0813">Transport</keyword>
<dbReference type="SUPFAM" id="SSF56935">
    <property type="entry name" value="Porins"/>
    <property type="match status" value="1"/>
</dbReference>
<feature type="short sequence motif" description="TonB C-terminal box" evidence="15">
    <location>
        <begin position="778"/>
        <end position="795"/>
    </location>
</feature>
<evidence type="ECO:0000313" key="22">
    <source>
        <dbReference type="Proteomes" id="UP001054892"/>
    </source>
</evidence>
<dbReference type="KEGG" id="ptw:TUM18999_11320"/>
<comment type="subcellular location">
    <subcellularLocation>
        <location evidence="1 14">Cell outer membrane</location>
        <topology evidence="1 14">Multi-pass membrane protein</topology>
    </subcellularLocation>
</comment>
<dbReference type="EMBL" id="BQKM01000006">
    <property type="protein sequence ID" value="GJN53372.1"/>
    <property type="molecule type" value="Genomic_DNA"/>
</dbReference>
<evidence type="ECO:0000256" key="16">
    <source>
        <dbReference type="RuleBase" id="RU003357"/>
    </source>
</evidence>
<dbReference type="AlphaFoldDB" id="A0A6J4E303"/>
<dbReference type="Pfam" id="PF00593">
    <property type="entry name" value="TonB_dep_Rec_b-barrel"/>
    <property type="match status" value="1"/>
</dbReference>
<sequence>MSSSPSFRPFAMPLLLALGCAGLAAPGWADDGPRRSYEIPAGSLGTALTRFAGEAGVSLSVDPALVSGRSSAGLNGDFGVEEGFARLLQGSGLMLQPAGEGSYTLLPVPEEGSRVQQLQPIAITGQGGGASADHYAGGQVSRRGGLGMLGERDFMETPFNLTSYTREAVKNQQARTLADVVASDPSVRTTNPSAGRFEQFSIRGYSLYNSDVAYGGLYGVLPTYSIDMEMAERVDILKGPGALLGGLAPNGSVGGSVNIEPKRAGDEPTTEFTAMHASSGQLGGHVDIGRRFGDDQRFGLRFNGVKQSGDTEWDHQSLERDSAVLGLDLRTERVRLSLDLGRQGRDVDGPMERVGLNAGVKVPDAEDIHHNFAQPWTYSRAKDTFGALRGEYDLSESLMVYAAAGARRGDYDFLRHAVQLTNDAGRFVVSPRAFQREEDVRTATVGLRNWFSTGSVGHTLNLSLNRFDMTFDNSGARYANGVSNLFDPTTLPVPITPTAADNPTHTESVLSSLALADTLSFAGDSVLLTLGARLQRVEVDSSEPGEPDQRYDERATSPALGVVWRTTEALSLYANYMEGLTQGQTAPETANNAGQVFAPYRSKQVEAGIKYDMGSLTSTLSVFRIEKPAYYTENGYLRPDGEQRNQGVELNLFGEPLEGVRILGGAMLLDAELTRTANGTNDGNRAVGAPILNANLGVEWDLPQVQGLTLTARAIHTGAQYLDQANTQKADAWQRYDLGARYAFSVGETDVTLRASVENVMDKAYWASANVPDGTATGLTLSTPRTWLVSATLGF</sequence>